<dbReference type="PANTHER" id="PTHR32166">
    <property type="entry name" value="OSJNBA0013A04.12 PROTEIN"/>
    <property type="match status" value="1"/>
</dbReference>
<dbReference type="EMBL" id="JBCNJP010000025">
    <property type="protein sequence ID" value="KAK9053556.1"/>
    <property type="molecule type" value="Genomic_DNA"/>
</dbReference>
<evidence type="ECO:0000313" key="3">
    <source>
        <dbReference type="EMBL" id="KAK9053556.1"/>
    </source>
</evidence>
<dbReference type="SUPFAM" id="SSF53098">
    <property type="entry name" value="Ribonuclease H-like"/>
    <property type="match status" value="1"/>
</dbReference>
<dbReference type="GO" id="GO:0046983">
    <property type="term" value="F:protein dimerization activity"/>
    <property type="evidence" value="ECO:0007669"/>
    <property type="project" value="InterPro"/>
</dbReference>
<accession>A0AAP0CCR0</accession>
<dbReference type="InterPro" id="IPR012337">
    <property type="entry name" value="RNaseH-like_sf"/>
</dbReference>
<feature type="region of interest" description="Disordered" evidence="1">
    <location>
        <begin position="319"/>
        <end position="366"/>
    </location>
</feature>
<reference evidence="3 4" key="1">
    <citation type="submission" date="2024-04" db="EMBL/GenBank/DDBJ databases">
        <title>The reference genome of an endangered Asteraceae, Deinandra increscens subsp. villosa, native to the Central Coast of California.</title>
        <authorList>
            <person name="Guilliams M."/>
            <person name="Hasenstab-Lehman K."/>
            <person name="Meyer R."/>
            <person name="Mcevoy S."/>
        </authorList>
    </citation>
    <scope>NUCLEOTIDE SEQUENCE [LARGE SCALE GENOMIC DNA]</scope>
    <source>
        <tissue evidence="3">Leaf</tissue>
    </source>
</reference>
<name>A0AAP0CCR0_9ASTR</name>
<evidence type="ECO:0000256" key="1">
    <source>
        <dbReference type="SAM" id="MobiDB-lite"/>
    </source>
</evidence>
<evidence type="ECO:0000259" key="2">
    <source>
        <dbReference type="Pfam" id="PF05699"/>
    </source>
</evidence>
<organism evidence="3 4">
    <name type="scientific">Deinandra increscens subsp. villosa</name>
    <dbReference type="NCBI Taxonomy" id="3103831"/>
    <lineage>
        <taxon>Eukaryota</taxon>
        <taxon>Viridiplantae</taxon>
        <taxon>Streptophyta</taxon>
        <taxon>Embryophyta</taxon>
        <taxon>Tracheophyta</taxon>
        <taxon>Spermatophyta</taxon>
        <taxon>Magnoliopsida</taxon>
        <taxon>eudicotyledons</taxon>
        <taxon>Gunneridae</taxon>
        <taxon>Pentapetalae</taxon>
        <taxon>asterids</taxon>
        <taxon>campanulids</taxon>
        <taxon>Asterales</taxon>
        <taxon>Asteraceae</taxon>
        <taxon>Asteroideae</taxon>
        <taxon>Heliantheae alliance</taxon>
        <taxon>Madieae</taxon>
        <taxon>Madiinae</taxon>
        <taxon>Deinandra</taxon>
    </lineage>
</organism>
<feature type="compositionally biased region" description="Acidic residues" evidence="1">
    <location>
        <begin position="353"/>
        <end position="366"/>
    </location>
</feature>
<keyword evidence="4" id="KW-1185">Reference proteome</keyword>
<dbReference type="Pfam" id="PF05699">
    <property type="entry name" value="Dimer_Tnp_hAT"/>
    <property type="match status" value="1"/>
</dbReference>
<gene>
    <name evidence="3" type="ORF">SSX86_024630</name>
</gene>
<feature type="compositionally biased region" description="Basic and acidic residues" evidence="1">
    <location>
        <begin position="342"/>
        <end position="352"/>
    </location>
</feature>
<dbReference type="AlphaFoldDB" id="A0AAP0CCR0"/>
<protein>
    <recommendedName>
        <fullName evidence="2">HAT C-terminal dimerisation domain-containing protein</fullName>
    </recommendedName>
</protein>
<sequence>MRHFTKKADIVRPGVTRFASSFLTLQSLFTQKVQLKNMFSSSEWDTCKLSDTAKGKAAYNTVMNLAFWDGVKLCIDIFDPLVKVLRMVDADWKPSMGFIYGEMQSAIKEIKNVLKNNKKDYQPILDIISTKMKDRLDTKLHLTAYLLNPYYFYNNTELKDDMDLVDAFVDFLSKIYEDHELQNHILMVELPVYRDKLEKFSRELAIKACKVNDDKFDPANWWGAYGASTPLLRKIAIRILSLTTSSSGCERNWSTFEAVHTKKRNRLEAAKLNNLVFVQFNANLMIKNKKRKTRGIEVLRASEATEAQDWIVEGHEGTTIIDESGGPTPSQTVSEAIDAESLENRRGARPRELDEEDFVSENEEELNVEVQYESDGDRINEEYGDAMEEDN</sequence>
<feature type="domain" description="HAT C-terminal dimerisation" evidence="2">
    <location>
        <begin position="211"/>
        <end position="281"/>
    </location>
</feature>
<evidence type="ECO:0000313" key="4">
    <source>
        <dbReference type="Proteomes" id="UP001408789"/>
    </source>
</evidence>
<dbReference type="InterPro" id="IPR008906">
    <property type="entry name" value="HATC_C_dom"/>
</dbReference>
<dbReference type="Proteomes" id="UP001408789">
    <property type="component" value="Unassembled WGS sequence"/>
</dbReference>
<dbReference type="PANTHER" id="PTHR32166:SF123">
    <property type="entry name" value="BED-TYPE DOMAIN-CONTAINING PROTEIN"/>
    <property type="match status" value="1"/>
</dbReference>
<comment type="caution">
    <text evidence="3">The sequence shown here is derived from an EMBL/GenBank/DDBJ whole genome shotgun (WGS) entry which is preliminary data.</text>
</comment>
<proteinExistence type="predicted"/>